<gene>
    <name evidence="1" type="ORF">ATNIH1004_001761</name>
</gene>
<dbReference type="OrthoDB" id="194358at2759"/>
<reference evidence="1 2" key="1">
    <citation type="submission" date="2019-08" db="EMBL/GenBank/DDBJ databases">
        <title>The genome sequence of a newly discovered highly antifungal drug resistant Aspergillus species, Aspergillus tanneri NIH 1004.</title>
        <authorList>
            <person name="Mounaud S."/>
            <person name="Singh I."/>
            <person name="Joardar V."/>
            <person name="Pakala S."/>
            <person name="Pakala S."/>
            <person name="Venepally P."/>
            <person name="Chung J.K."/>
            <person name="Losada L."/>
            <person name="Nierman W.C."/>
        </authorList>
    </citation>
    <scope>NUCLEOTIDE SEQUENCE [LARGE SCALE GENOMIC DNA]</scope>
    <source>
        <strain evidence="1 2">NIH1004</strain>
    </source>
</reference>
<accession>A0A5M9N0K1</accession>
<evidence type="ECO:0000313" key="2">
    <source>
        <dbReference type="Proteomes" id="UP000324241"/>
    </source>
</evidence>
<organism evidence="1 2">
    <name type="scientific">Aspergillus tanneri</name>
    <dbReference type="NCBI Taxonomy" id="1220188"/>
    <lineage>
        <taxon>Eukaryota</taxon>
        <taxon>Fungi</taxon>
        <taxon>Dikarya</taxon>
        <taxon>Ascomycota</taxon>
        <taxon>Pezizomycotina</taxon>
        <taxon>Eurotiomycetes</taxon>
        <taxon>Eurotiomycetidae</taxon>
        <taxon>Eurotiales</taxon>
        <taxon>Aspergillaceae</taxon>
        <taxon>Aspergillus</taxon>
        <taxon>Aspergillus subgen. Circumdati</taxon>
    </lineage>
</organism>
<dbReference type="RefSeq" id="XP_033432213.1">
    <property type="nucleotide sequence ID" value="XM_033566456.1"/>
</dbReference>
<name>A0A5M9N0K1_9EURO</name>
<dbReference type="GeneID" id="54324463"/>
<comment type="caution">
    <text evidence="1">The sequence shown here is derived from an EMBL/GenBank/DDBJ whole genome shotgun (WGS) entry which is preliminary data.</text>
</comment>
<dbReference type="AlphaFoldDB" id="A0A5M9N0K1"/>
<proteinExistence type="predicted"/>
<dbReference type="Proteomes" id="UP000324241">
    <property type="component" value="Unassembled WGS sequence"/>
</dbReference>
<sequence length="83" mass="9100">MDGKTSWLRLWHHTACSEPLSRLDIQLSGSEPRLDAAHCMGDLTQQAAPKACFLNEWPPRNETLTVGYTDAGVSSGVVFLEKG</sequence>
<protein>
    <submittedName>
        <fullName evidence="1">Uncharacterized protein</fullName>
    </submittedName>
</protein>
<dbReference type="EMBL" id="QUQM01000002">
    <property type="protein sequence ID" value="KAA8652852.1"/>
    <property type="molecule type" value="Genomic_DNA"/>
</dbReference>
<evidence type="ECO:0000313" key="1">
    <source>
        <dbReference type="EMBL" id="KAA8652852.1"/>
    </source>
</evidence>